<comment type="subcellular location">
    <subcellularLocation>
        <location evidence="1">Periplasm</location>
    </subcellularLocation>
</comment>
<accession>A0ABT1X9A4</accession>
<comment type="similarity">
    <text evidence="2">Belongs to the bacterial solute-binding protein 5 family.</text>
</comment>
<keyword evidence="3 4" id="KW-0732">Signal</keyword>
<dbReference type="InterPro" id="IPR039424">
    <property type="entry name" value="SBP_5"/>
</dbReference>
<feature type="chain" id="PRO_5045878239" evidence="4">
    <location>
        <begin position="26"/>
        <end position="532"/>
    </location>
</feature>
<reference evidence="6 7" key="1">
    <citation type="submission" date="2022-06" db="EMBL/GenBank/DDBJ databases">
        <title>Roseomonas CN29.</title>
        <authorList>
            <person name="Cheng Y."/>
            <person name="He X."/>
        </authorList>
    </citation>
    <scope>NUCLEOTIDE SEQUENCE [LARGE SCALE GENOMIC DNA]</scope>
    <source>
        <strain evidence="6 7">CN29</strain>
    </source>
</reference>
<evidence type="ECO:0000313" key="6">
    <source>
        <dbReference type="EMBL" id="MCR0984346.1"/>
    </source>
</evidence>
<dbReference type="RefSeq" id="WP_257718000.1">
    <property type="nucleotide sequence ID" value="NZ_JANJOU010000020.1"/>
</dbReference>
<protein>
    <submittedName>
        <fullName evidence="6">ABC transporter substrate-binding protein</fullName>
    </submittedName>
</protein>
<evidence type="ECO:0000256" key="3">
    <source>
        <dbReference type="ARBA" id="ARBA00022729"/>
    </source>
</evidence>
<keyword evidence="7" id="KW-1185">Reference proteome</keyword>
<sequence>MKTFWGGLMLAASAVLPAAEALAQAAPRDTLVWLREIDADRYDPPRSAATAAGEAIFLLSDTLVSMDWDQRTVRPGLAERWEVSEDGKTYTFHLKRNVTFCDGKPMTARDVAYTINRWVDPATRSPVRYRAGQVESVTAADDYTVVYKLKEPYSELLYQLTQQFSAIVDQATVEKLGENFGVQGFNGTGPYCWQSWTPRQDMVLTKHPNYNWGPPIYQNPSPQVGRIVLRIIPEANTRLAAIQSGQADVVAGPALPAFAIEGLRRVPTVKLQQQSVFFYDIFVGFKVDKPVASDAAIRRAANLAVNKEAISRAVFFGTAPAAPELINPQALDYDAQAGRMVPRFNQDEAKKVLDEAGWVPGPDGIRVKDGQRATLLAYGLQNQANNGMMQAMQADLRRVGIELRVQLWDATVGWGKLATQEYDVFTMSYPYVSATDALSLYFPSGNRPTPNRMNWADPETDALLDAAKRATDPAARAEAIGKLQRKLAEANVWVPMIRTSMWMATSQRVEGARPHGIYGVALYKGLDIRLTR</sequence>
<dbReference type="Pfam" id="PF00496">
    <property type="entry name" value="SBP_bac_5"/>
    <property type="match status" value="1"/>
</dbReference>
<dbReference type="Proteomes" id="UP001524642">
    <property type="component" value="Unassembled WGS sequence"/>
</dbReference>
<organism evidence="6 7">
    <name type="scientific">Roseomonas populi</name>
    <dbReference type="NCBI Taxonomy" id="3121582"/>
    <lineage>
        <taxon>Bacteria</taxon>
        <taxon>Pseudomonadati</taxon>
        <taxon>Pseudomonadota</taxon>
        <taxon>Alphaproteobacteria</taxon>
        <taxon>Acetobacterales</taxon>
        <taxon>Roseomonadaceae</taxon>
        <taxon>Roseomonas</taxon>
    </lineage>
</organism>
<evidence type="ECO:0000256" key="2">
    <source>
        <dbReference type="ARBA" id="ARBA00005695"/>
    </source>
</evidence>
<dbReference type="PANTHER" id="PTHR30290:SF38">
    <property type="entry name" value="D,D-DIPEPTIDE-BINDING PERIPLASMIC PROTEIN DDPA-RELATED"/>
    <property type="match status" value="1"/>
</dbReference>
<evidence type="ECO:0000256" key="4">
    <source>
        <dbReference type="SAM" id="SignalP"/>
    </source>
</evidence>
<dbReference type="InterPro" id="IPR030678">
    <property type="entry name" value="Peptide/Ni-bd"/>
</dbReference>
<dbReference type="Gene3D" id="3.10.105.10">
    <property type="entry name" value="Dipeptide-binding Protein, Domain 3"/>
    <property type="match status" value="1"/>
</dbReference>
<evidence type="ECO:0000256" key="1">
    <source>
        <dbReference type="ARBA" id="ARBA00004418"/>
    </source>
</evidence>
<evidence type="ECO:0000313" key="7">
    <source>
        <dbReference type="Proteomes" id="UP001524642"/>
    </source>
</evidence>
<dbReference type="InterPro" id="IPR000914">
    <property type="entry name" value="SBP_5_dom"/>
</dbReference>
<dbReference type="PIRSF" id="PIRSF002741">
    <property type="entry name" value="MppA"/>
    <property type="match status" value="1"/>
</dbReference>
<dbReference type="SUPFAM" id="SSF53850">
    <property type="entry name" value="Periplasmic binding protein-like II"/>
    <property type="match status" value="1"/>
</dbReference>
<gene>
    <name evidence="6" type="ORF">NRP21_20010</name>
</gene>
<proteinExistence type="inferred from homology"/>
<dbReference type="EMBL" id="JANJOU010000020">
    <property type="protein sequence ID" value="MCR0984346.1"/>
    <property type="molecule type" value="Genomic_DNA"/>
</dbReference>
<evidence type="ECO:0000259" key="5">
    <source>
        <dbReference type="Pfam" id="PF00496"/>
    </source>
</evidence>
<comment type="caution">
    <text evidence="6">The sequence shown here is derived from an EMBL/GenBank/DDBJ whole genome shotgun (WGS) entry which is preliminary data.</text>
</comment>
<dbReference type="Gene3D" id="3.40.190.10">
    <property type="entry name" value="Periplasmic binding protein-like II"/>
    <property type="match status" value="1"/>
</dbReference>
<feature type="domain" description="Solute-binding protein family 5" evidence="5">
    <location>
        <begin position="72"/>
        <end position="434"/>
    </location>
</feature>
<name>A0ABT1X9A4_9PROT</name>
<dbReference type="PANTHER" id="PTHR30290">
    <property type="entry name" value="PERIPLASMIC BINDING COMPONENT OF ABC TRANSPORTER"/>
    <property type="match status" value="1"/>
</dbReference>
<feature type="signal peptide" evidence="4">
    <location>
        <begin position="1"/>
        <end position="25"/>
    </location>
</feature>